<evidence type="ECO:0000256" key="11">
    <source>
        <dbReference type="SAM" id="Phobius"/>
    </source>
</evidence>
<dbReference type="Pfam" id="PF00001">
    <property type="entry name" value="7tm_1"/>
    <property type="match status" value="2"/>
</dbReference>
<keyword evidence="8 9" id="KW-0807">Transducer</keyword>
<feature type="compositionally biased region" description="Polar residues" evidence="10">
    <location>
        <begin position="703"/>
        <end position="713"/>
    </location>
</feature>
<feature type="transmembrane region" description="Helical" evidence="11">
    <location>
        <begin position="52"/>
        <end position="77"/>
    </location>
</feature>
<evidence type="ECO:0000256" key="3">
    <source>
        <dbReference type="ARBA" id="ARBA00022692"/>
    </source>
</evidence>
<comment type="similarity">
    <text evidence="2 9">Belongs to the G-protein coupled receptor 1 family.</text>
</comment>
<evidence type="ECO:0000256" key="8">
    <source>
        <dbReference type="ARBA" id="ARBA00023224"/>
    </source>
</evidence>
<dbReference type="SMART" id="SM01057">
    <property type="entry name" value="Carb_anhydrase"/>
    <property type="match status" value="1"/>
</dbReference>
<dbReference type="PANTHER" id="PTHR45695:SF9">
    <property type="entry name" value="LEUCOKININ RECEPTOR"/>
    <property type="match status" value="1"/>
</dbReference>
<gene>
    <name evidence="14" type="primary">GPRNPY4</name>
    <name evidence="14" type="ORF">DERF_006133</name>
</gene>
<feature type="compositionally biased region" description="Low complexity" evidence="10">
    <location>
        <begin position="714"/>
        <end position="726"/>
    </location>
</feature>
<name>A0A922I9R8_DERFA</name>
<dbReference type="SUPFAM" id="SSF51069">
    <property type="entry name" value="Carbonic anhydrase"/>
    <property type="match status" value="1"/>
</dbReference>
<evidence type="ECO:0000259" key="12">
    <source>
        <dbReference type="PROSITE" id="PS50262"/>
    </source>
</evidence>
<dbReference type="CDD" id="cd00326">
    <property type="entry name" value="alpha_CA"/>
    <property type="match status" value="1"/>
</dbReference>
<evidence type="ECO:0000256" key="9">
    <source>
        <dbReference type="RuleBase" id="RU000688"/>
    </source>
</evidence>
<dbReference type="Gene3D" id="3.10.200.10">
    <property type="entry name" value="Alpha carbonic anhydrase"/>
    <property type="match status" value="1"/>
</dbReference>
<dbReference type="PROSITE" id="PS50262">
    <property type="entry name" value="G_PROTEIN_RECEP_F1_2"/>
    <property type="match status" value="1"/>
</dbReference>
<dbReference type="SUPFAM" id="SSF81321">
    <property type="entry name" value="Family A G protein-coupled receptor-like"/>
    <property type="match status" value="2"/>
</dbReference>
<accession>A0A922I9R8</accession>
<keyword evidence="15" id="KW-1185">Reference proteome</keyword>
<feature type="compositionally biased region" description="Basic residues" evidence="10">
    <location>
        <begin position="747"/>
        <end position="757"/>
    </location>
</feature>
<evidence type="ECO:0000256" key="7">
    <source>
        <dbReference type="ARBA" id="ARBA00023170"/>
    </source>
</evidence>
<reference evidence="14" key="2">
    <citation type="journal article" date="2022" name="Res Sq">
        <title>Comparative Genomics Reveals Insights into the Divergent Evolution of Astigmatic Mites and Household Pest Adaptations.</title>
        <authorList>
            <person name="Xiong Q."/>
            <person name="Wan A.T.-Y."/>
            <person name="Liu X.-Y."/>
            <person name="Fung C.S.-H."/>
            <person name="Xiao X."/>
            <person name="Malainual N."/>
            <person name="Hou J."/>
            <person name="Wang L."/>
            <person name="Wang M."/>
            <person name="Yang K."/>
            <person name="Cui Y."/>
            <person name="Leung E."/>
            <person name="Nong W."/>
            <person name="Shin S.-K."/>
            <person name="Au S."/>
            <person name="Jeong K.Y."/>
            <person name="Chew F.T."/>
            <person name="Hui J."/>
            <person name="Leung T.F."/>
            <person name="Tungtrongchitr A."/>
            <person name="Zhong N."/>
            <person name="Liu Z."/>
            <person name="Tsui S."/>
        </authorList>
    </citation>
    <scope>NUCLEOTIDE SEQUENCE</scope>
    <source>
        <strain evidence="14">Derf</strain>
        <tissue evidence="14">Whole organism</tissue>
    </source>
</reference>
<evidence type="ECO:0000313" key="14">
    <source>
        <dbReference type="EMBL" id="KAH9522569.1"/>
    </source>
</evidence>
<keyword evidence="4 11" id="KW-1133">Transmembrane helix</keyword>
<dbReference type="PROSITE" id="PS00237">
    <property type="entry name" value="G_PROTEIN_RECEP_F1_1"/>
    <property type="match status" value="1"/>
</dbReference>
<dbReference type="InterPro" id="IPR017452">
    <property type="entry name" value="GPCR_Rhodpsn_7TM"/>
</dbReference>
<feature type="transmembrane region" description="Helical" evidence="11">
    <location>
        <begin position="130"/>
        <end position="149"/>
    </location>
</feature>
<feature type="transmembrane region" description="Helical" evidence="11">
    <location>
        <begin position="89"/>
        <end position="110"/>
    </location>
</feature>
<evidence type="ECO:0000256" key="1">
    <source>
        <dbReference type="ARBA" id="ARBA00004141"/>
    </source>
</evidence>
<feature type="region of interest" description="Disordered" evidence="10">
    <location>
        <begin position="641"/>
        <end position="674"/>
    </location>
</feature>
<feature type="domain" description="G-protein coupled receptors family 1 profile" evidence="12">
    <location>
        <begin position="68"/>
        <end position="447"/>
    </location>
</feature>
<keyword evidence="3 9" id="KW-0812">Transmembrane</keyword>
<feature type="transmembrane region" description="Helical" evidence="11">
    <location>
        <begin position="391"/>
        <end position="412"/>
    </location>
</feature>
<evidence type="ECO:0000256" key="5">
    <source>
        <dbReference type="ARBA" id="ARBA00023040"/>
    </source>
</evidence>
<dbReference type="GO" id="GO:0004089">
    <property type="term" value="F:carbonate dehydratase activity"/>
    <property type="evidence" value="ECO:0007669"/>
    <property type="project" value="InterPro"/>
</dbReference>
<dbReference type="Pfam" id="PF00194">
    <property type="entry name" value="Carb_anhydrase"/>
    <property type="match status" value="1"/>
</dbReference>
<evidence type="ECO:0000259" key="13">
    <source>
        <dbReference type="PROSITE" id="PS51144"/>
    </source>
</evidence>
<dbReference type="EMBL" id="ASGP02000002">
    <property type="protein sequence ID" value="KAH9522569.1"/>
    <property type="molecule type" value="Genomic_DNA"/>
</dbReference>
<dbReference type="PROSITE" id="PS00162">
    <property type="entry name" value="ALPHA_CA_1"/>
    <property type="match status" value="1"/>
</dbReference>
<evidence type="ECO:0000313" key="15">
    <source>
        <dbReference type="Proteomes" id="UP000790347"/>
    </source>
</evidence>
<reference evidence="14" key="1">
    <citation type="submission" date="2013-05" db="EMBL/GenBank/DDBJ databases">
        <authorList>
            <person name="Yim A.K.Y."/>
            <person name="Chan T.F."/>
            <person name="Ji K.M."/>
            <person name="Liu X.Y."/>
            <person name="Zhou J.W."/>
            <person name="Li R.Q."/>
            <person name="Yang K.Y."/>
            <person name="Li J."/>
            <person name="Li M."/>
            <person name="Law P.T.W."/>
            <person name="Wu Y.L."/>
            <person name="Cai Z.L."/>
            <person name="Qin H."/>
            <person name="Bao Y."/>
            <person name="Leung R.K.K."/>
            <person name="Ng P.K.S."/>
            <person name="Zou J."/>
            <person name="Zhong X.J."/>
            <person name="Ran P.X."/>
            <person name="Zhong N.S."/>
            <person name="Liu Z.G."/>
            <person name="Tsui S.K.W."/>
        </authorList>
    </citation>
    <scope>NUCLEOTIDE SEQUENCE</scope>
    <source>
        <strain evidence="14">Derf</strain>
        <tissue evidence="14">Whole organism</tissue>
    </source>
</reference>
<keyword evidence="6 11" id="KW-0472">Membrane</keyword>
<feature type="transmembrane region" description="Helical" evidence="11">
    <location>
        <begin position="170"/>
        <end position="194"/>
    </location>
</feature>
<dbReference type="InterPro" id="IPR018338">
    <property type="entry name" value="Carbonic_anhydrase_a-class_CS"/>
</dbReference>
<feature type="domain" description="Alpha-carbonic anhydrase" evidence="13">
    <location>
        <begin position="752"/>
        <end position="1022"/>
    </location>
</feature>
<keyword evidence="7 9" id="KW-0675">Receptor</keyword>
<feature type="transmembrane region" description="Helical" evidence="11">
    <location>
        <begin position="337"/>
        <end position="357"/>
    </location>
</feature>
<feature type="transmembrane region" description="Helical" evidence="11">
    <location>
        <begin position="427"/>
        <end position="450"/>
    </location>
</feature>
<dbReference type="PRINTS" id="PR00237">
    <property type="entry name" value="GPCRRHODOPSN"/>
</dbReference>
<dbReference type="AlphaFoldDB" id="A0A922I9R8"/>
<dbReference type="PANTHER" id="PTHR45695">
    <property type="entry name" value="LEUCOKININ RECEPTOR-RELATED"/>
    <property type="match status" value="1"/>
</dbReference>
<protein>
    <submittedName>
        <fullName evidence="14">Neuropeptide Y receptor</fullName>
    </submittedName>
</protein>
<dbReference type="Proteomes" id="UP000790347">
    <property type="component" value="Unassembled WGS sequence"/>
</dbReference>
<comment type="subcellular location">
    <subcellularLocation>
        <location evidence="1">Membrane</location>
        <topology evidence="1">Multi-pass membrane protein</topology>
    </subcellularLocation>
</comment>
<dbReference type="GO" id="GO:0005886">
    <property type="term" value="C:plasma membrane"/>
    <property type="evidence" value="ECO:0007669"/>
    <property type="project" value="TreeGrafter"/>
</dbReference>
<evidence type="ECO:0000256" key="6">
    <source>
        <dbReference type="ARBA" id="ARBA00023136"/>
    </source>
</evidence>
<evidence type="ECO:0000256" key="4">
    <source>
        <dbReference type="ARBA" id="ARBA00022989"/>
    </source>
</evidence>
<feature type="compositionally biased region" description="Polar residues" evidence="10">
    <location>
        <begin position="731"/>
        <end position="742"/>
    </location>
</feature>
<evidence type="ECO:0000256" key="2">
    <source>
        <dbReference type="ARBA" id="ARBA00010663"/>
    </source>
</evidence>
<evidence type="ECO:0000256" key="10">
    <source>
        <dbReference type="SAM" id="MobiDB-lite"/>
    </source>
</evidence>
<dbReference type="InterPro" id="IPR001148">
    <property type="entry name" value="CA_dom"/>
</dbReference>
<organism evidence="14 15">
    <name type="scientific">Dermatophagoides farinae</name>
    <name type="common">American house dust mite</name>
    <dbReference type="NCBI Taxonomy" id="6954"/>
    <lineage>
        <taxon>Eukaryota</taxon>
        <taxon>Metazoa</taxon>
        <taxon>Ecdysozoa</taxon>
        <taxon>Arthropoda</taxon>
        <taxon>Chelicerata</taxon>
        <taxon>Arachnida</taxon>
        <taxon>Acari</taxon>
        <taxon>Acariformes</taxon>
        <taxon>Sarcoptiformes</taxon>
        <taxon>Astigmata</taxon>
        <taxon>Psoroptidia</taxon>
        <taxon>Analgoidea</taxon>
        <taxon>Pyroglyphidae</taxon>
        <taxon>Dermatophagoidinae</taxon>
        <taxon>Dermatophagoides</taxon>
    </lineage>
</organism>
<dbReference type="Gene3D" id="1.20.1070.10">
    <property type="entry name" value="Rhodopsin 7-helix transmembrane proteins"/>
    <property type="match status" value="2"/>
</dbReference>
<dbReference type="InterPro" id="IPR036398">
    <property type="entry name" value="CA_dom_sf"/>
</dbReference>
<proteinExistence type="inferred from homology"/>
<comment type="caution">
    <text evidence="14">The sequence shown here is derived from an EMBL/GenBank/DDBJ whole genome shotgun (WGS) entry which is preliminary data.</text>
</comment>
<keyword evidence="5 9" id="KW-0297">G-protein coupled receptor</keyword>
<dbReference type="InterPro" id="IPR000276">
    <property type="entry name" value="GPCR_Rhodpsn"/>
</dbReference>
<dbReference type="GO" id="GO:0008270">
    <property type="term" value="F:zinc ion binding"/>
    <property type="evidence" value="ECO:0007669"/>
    <property type="project" value="InterPro"/>
</dbReference>
<dbReference type="PROSITE" id="PS51144">
    <property type="entry name" value="ALPHA_CA_2"/>
    <property type="match status" value="1"/>
</dbReference>
<sequence length="1140" mass="130640">MVNSLSMSTSTLVTTTTMINNNENMTISHVASVADEKFDVLQQENDYLIQNIIYSILYSTVSLAAIGGNSIVIYLIINFRRNRRSVTDMFILNLAIGDLLMAILCIPFTFTANLLFHAWPFGSLMCRLVSYAQAVCVFISAYTLVAISIDRYIAIIYPLRPRMTKRHSQYLVAFIWLVALLTPLPTALLSRLMLQQQPITTETSSNIIDIIDLENNQTNLSYSSLSIMNQTFESDNYRQQQQQQHVLNNNSFTELISQTPDLPHISAKMLKHSEIVKLKNLSSLSNDNSSISSSSSWMSMEPETSFFINDLTGYDSDNNAFICQEDWNNNHEYRTSYSVLLMILQYILPFTVLVFTYTRIGLMIWGRQTPGERDGGRDARIAASKRKMVKMMITCVVAFTLCWLPLNIFIIIGDHYPDIYQYDHIEYIWVACHWLAMSHASYNPFIYIWMNQRFRNGFRFVLQHCFCCTNSLHSSSLSGGTGGGGGGVGVITSHTIHNNHNRNRIDGDLATTIGCGGDVDDHHITECNQQQQQQTIINADIITTNARDNNDNHHHINRMNQNGNKHYRSSMLMSEITSSSSLSTKQQKSSINGKFNRSLSMTIARNFDQRLIINEQKLSKMEQPSRKKKVNIMIQIRDGSMKNSTKTNFNNNDDNNHDDCGDIQQQKQQQWPTSNKMDTIIINLDEQINNNNNNDENDKNSDCKTSTSPTVQPKSYKNSSYNSNRNEMGANCTSIYNNNHDGNNQHKQQKIRKKRHEKQQEQQLIEQLRSVDSGQRQSPINIDTAIVHLNSELNDLKRTKCLNIVYPKLMSNLIIQNTGYGWKLDIPEMIAAKTELIGGPLKGHIYRMWQFHCHWGPNINVGSEHTVNKRSYSAELHFVHWNTSLYNDPNIALSQPTGLAVVAVFIDIGYQINDGLEKILRQIDTIQYKGDKRMVNEPIDIEKLIPTNRSYWTYQGSLTTPPLFESVTWIIYTTPIYGTHEQIAKFRKLFYSSEIEANFGGYLVENYRHTQPLNGRIVKFFRDPNSLLSSSSSSSSTTAIESNEIFRQNQTTRMMRLINNNNNNNNNQSLSREMINSNPVASSSTMMNNRNNRIVRNNVAQFLNQNNNSNGRQNNYNNQQNRMMMIRRQRQQQLNSNQSR</sequence>
<dbReference type="GO" id="GO:0004930">
    <property type="term" value="F:G protein-coupled receptor activity"/>
    <property type="evidence" value="ECO:0007669"/>
    <property type="project" value="UniProtKB-KW"/>
</dbReference>
<feature type="region of interest" description="Disordered" evidence="10">
    <location>
        <begin position="688"/>
        <end position="764"/>
    </location>
</feature>